<organism evidence="12 13">
    <name type="scientific">Paragonimus heterotremus</name>
    <dbReference type="NCBI Taxonomy" id="100268"/>
    <lineage>
        <taxon>Eukaryota</taxon>
        <taxon>Metazoa</taxon>
        <taxon>Spiralia</taxon>
        <taxon>Lophotrochozoa</taxon>
        <taxon>Platyhelminthes</taxon>
        <taxon>Trematoda</taxon>
        <taxon>Digenea</taxon>
        <taxon>Plagiorchiida</taxon>
        <taxon>Troglotremata</taxon>
        <taxon>Troglotrematidae</taxon>
        <taxon>Paragonimus</taxon>
    </lineage>
</organism>
<dbReference type="InterPro" id="IPR025993">
    <property type="entry name" value="Ceramide_glucosylTrfase"/>
</dbReference>
<evidence type="ECO:0000256" key="1">
    <source>
        <dbReference type="ARBA" id="ARBA00004141"/>
    </source>
</evidence>
<evidence type="ECO:0000256" key="11">
    <source>
        <dbReference type="SAM" id="Phobius"/>
    </source>
</evidence>
<dbReference type="Gene3D" id="3.90.550.10">
    <property type="entry name" value="Spore Coat Polysaccharide Biosynthesis Protein SpsA, Chain A"/>
    <property type="match status" value="1"/>
</dbReference>
<dbReference type="InterPro" id="IPR029044">
    <property type="entry name" value="Nucleotide-diphossugar_trans"/>
</dbReference>
<protein>
    <recommendedName>
        <fullName evidence="5">ceramide glucosyltransferase</fullName>
        <ecNumber evidence="5">2.4.1.80</ecNumber>
    </recommendedName>
</protein>
<evidence type="ECO:0000256" key="4">
    <source>
        <dbReference type="ARBA" id="ARBA00006739"/>
    </source>
</evidence>
<evidence type="ECO:0000256" key="7">
    <source>
        <dbReference type="ARBA" id="ARBA00022679"/>
    </source>
</evidence>
<keyword evidence="10 11" id="KW-0472">Membrane</keyword>
<dbReference type="GO" id="GO:0016020">
    <property type="term" value="C:membrane"/>
    <property type="evidence" value="ECO:0007669"/>
    <property type="project" value="UniProtKB-SubCell"/>
</dbReference>
<evidence type="ECO:0000256" key="2">
    <source>
        <dbReference type="ARBA" id="ARBA00004760"/>
    </source>
</evidence>
<evidence type="ECO:0000313" key="12">
    <source>
        <dbReference type="EMBL" id="KAF5399029.1"/>
    </source>
</evidence>
<dbReference type="PANTHER" id="PTHR12726:SF0">
    <property type="entry name" value="CERAMIDE GLUCOSYLTRANSFERASE"/>
    <property type="match status" value="1"/>
</dbReference>
<comment type="pathway">
    <text evidence="2">Lipid metabolism; sphingolipid metabolism.</text>
</comment>
<proteinExistence type="inferred from homology"/>
<accession>A0A8J4TH73</accession>
<dbReference type="AlphaFoldDB" id="A0A8J4TH73"/>
<keyword evidence="7" id="KW-0808">Transferase</keyword>
<dbReference type="CDD" id="cd02520">
    <property type="entry name" value="Glucosylceramide_synthase"/>
    <property type="match status" value="1"/>
</dbReference>
<comment type="pathway">
    <text evidence="3">Sphingolipid metabolism.</text>
</comment>
<gene>
    <name evidence="12" type="ORF">PHET_05991</name>
</gene>
<comment type="similarity">
    <text evidence="4">Belongs to the glycosyltransferase 2 family.</text>
</comment>
<feature type="transmembrane region" description="Helical" evidence="11">
    <location>
        <begin position="527"/>
        <end position="547"/>
    </location>
</feature>
<sequence>MMYYRQVNEDYNFLNVTTRLSAYGYIYYASLYAGESYAILFFLTSLAIFGIGSAVVMMVTHICAILFAHNHLYKTVHLRAENCPPDSTTSKRQPLCIRRFCSKTCRSFSSCLRSALRTPCTKCRMCCLRQPSASSETTLESSSSGYNAQRTVIGNTSTFVKLPMLLEDNSLPNTPKTVSYPGVSIVKPLAGVDSNLEVNLGSYFRLDYPNYEILFCAADESDPSCRLVRQLQAMYPHIPSKMVIANKVVGVNPKINNLQAGYENSRFDLLLISDSGVWMRPDTLTDMVAALFAEEKIGMVHQVPFMTPDIYVQTGTDFSPRWTQSKSIYSTSTSSPPRSNDAPPWNSVCERPSFAWIVQLVFFGCWHAKVYLSAAFFGINCTTGMSCLIRKPILSPLGGFKPFGRYLAEDFFLAKYFLDQGWQIRVSHQPAWQNSPSLSVGQFRTRIGRWSQLRLSMVFVAYMLEPLSRCLPNATLGAFSFSYFLPNLIDPGVYFLCHVLLWFLLDYILLIRVYPPCVPLCITKLEYLIAWVFSEITAVPYHYGAVFKKELNWRNKRYRVHWGGVSEQIIHTFPSEKSSSSSSCPGTTKEQLNIESKEAIKSDISHTL</sequence>
<dbReference type="SUPFAM" id="SSF53448">
    <property type="entry name" value="Nucleotide-diphospho-sugar transferases"/>
    <property type="match status" value="1"/>
</dbReference>
<evidence type="ECO:0000313" key="13">
    <source>
        <dbReference type="Proteomes" id="UP000748531"/>
    </source>
</evidence>
<keyword evidence="9 11" id="KW-1133">Transmembrane helix</keyword>
<dbReference type="UniPathway" id="UPA00222"/>
<feature type="transmembrane region" description="Helical" evidence="11">
    <location>
        <begin position="12"/>
        <end position="31"/>
    </location>
</feature>
<feature type="transmembrane region" description="Helical" evidence="11">
    <location>
        <begin position="37"/>
        <end position="68"/>
    </location>
</feature>
<comment type="subcellular location">
    <subcellularLocation>
        <location evidence="1">Membrane</location>
        <topology evidence="1">Multi-pass membrane protein</topology>
    </subcellularLocation>
</comment>
<dbReference type="PANTHER" id="PTHR12726">
    <property type="entry name" value="CERAMIDE GLUCOSYLTRANSFERASE"/>
    <property type="match status" value="1"/>
</dbReference>
<evidence type="ECO:0000256" key="5">
    <source>
        <dbReference type="ARBA" id="ARBA00012699"/>
    </source>
</evidence>
<dbReference type="Pfam" id="PF13506">
    <property type="entry name" value="Glyco_transf_21"/>
    <property type="match status" value="2"/>
</dbReference>
<evidence type="ECO:0000256" key="10">
    <source>
        <dbReference type="ARBA" id="ARBA00023136"/>
    </source>
</evidence>
<dbReference type="OrthoDB" id="1483400at2759"/>
<keyword evidence="6" id="KW-0328">Glycosyltransferase</keyword>
<comment type="caution">
    <text evidence="12">The sequence shown here is derived from an EMBL/GenBank/DDBJ whole genome shotgun (WGS) entry which is preliminary data.</text>
</comment>
<evidence type="ECO:0000256" key="3">
    <source>
        <dbReference type="ARBA" id="ARBA00004991"/>
    </source>
</evidence>
<evidence type="ECO:0000256" key="8">
    <source>
        <dbReference type="ARBA" id="ARBA00022692"/>
    </source>
</evidence>
<dbReference type="Proteomes" id="UP000748531">
    <property type="component" value="Unassembled WGS sequence"/>
</dbReference>
<dbReference type="GO" id="GO:0006679">
    <property type="term" value="P:glucosylceramide biosynthetic process"/>
    <property type="evidence" value="ECO:0007669"/>
    <property type="project" value="TreeGrafter"/>
</dbReference>
<reference evidence="12" key="1">
    <citation type="submission" date="2019-05" db="EMBL/GenBank/DDBJ databases">
        <title>Annotation for the trematode Paragonimus heterotremus.</title>
        <authorList>
            <person name="Choi Y.-J."/>
        </authorList>
    </citation>
    <scope>NUCLEOTIDE SEQUENCE</scope>
    <source>
        <strain evidence="12">LC</strain>
    </source>
</reference>
<keyword evidence="8 11" id="KW-0812">Transmembrane</keyword>
<dbReference type="EC" id="2.4.1.80" evidence="5"/>
<name>A0A8J4TH73_9TREM</name>
<dbReference type="EMBL" id="LUCH01004425">
    <property type="protein sequence ID" value="KAF5399029.1"/>
    <property type="molecule type" value="Genomic_DNA"/>
</dbReference>
<feature type="transmembrane region" description="Helical" evidence="11">
    <location>
        <begin position="493"/>
        <end position="515"/>
    </location>
</feature>
<dbReference type="GO" id="GO:0008120">
    <property type="term" value="F:ceramide glucosyltransferase activity"/>
    <property type="evidence" value="ECO:0007669"/>
    <property type="project" value="UniProtKB-EC"/>
</dbReference>
<evidence type="ECO:0000256" key="6">
    <source>
        <dbReference type="ARBA" id="ARBA00022676"/>
    </source>
</evidence>
<evidence type="ECO:0000256" key="9">
    <source>
        <dbReference type="ARBA" id="ARBA00022989"/>
    </source>
</evidence>
<keyword evidence="13" id="KW-1185">Reference proteome</keyword>